<sequence length="197" mass="22320">MEAFSKPDTTTECSALPRTNTIPIKTEYMHMLLDLDYIPWYYNVISSITNWVLLAGYLVIPGTFTSLQKSDLLNDDMSTNETGQAIVASIQNPPILAIACAFLVMGLTGMVWLFWKRRDNYIWLINRLLAGLLTTLVNIYTAKNGDWSIMAVLTTIITGLTFSVSVAFTTLFKFVKLERLRREHDLEIKAGFCQVSY</sequence>
<feature type="transmembrane region" description="Helical" evidence="1">
    <location>
        <begin position="40"/>
        <end position="60"/>
    </location>
</feature>
<evidence type="ECO:0000256" key="1">
    <source>
        <dbReference type="SAM" id="Phobius"/>
    </source>
</evidence>
<reference evidence="2 3" key="1">
    <citation type="submission" date="2024-07" db="EMBL/GenBank/DDBJ databases">
        <title>Section-level genome sequencing and comparative genomics of Aspergillus sections Usti and Cavernicolus.</title>
        <authorList>
            <consortium name="Lawrence Berkeley National Laboratory"/>
            <person name="Nybo J.L."/>
            <person name="Vesth T.C."/>
            <person name="Theobald S."/>
            <person name="Frisvad J.C."/>
            <person name="Larsen T.O."/>
            <person name="Kjaerboelling I."/>
            <person name="Rothschild-Mancinelli K."/>
            <person name="Lyhne E.K."/>
            <person name="Kogle M.E."/>
            <person name="Barry K."/>
            <person name="Clum A."/>
            <person name="Na H."/>
            <person name="Ledsgaard L."/>
            <person name="Lin J."/>
            <person name="Lipzen A."/>
            <person name="Kuo A."/>
            <person name="Riley R."/>
            <person name="Mondo S."/>
            <person name="Labutti K."/>
            <person name="Haridas S."/>
            <person name="Pangalinan J."/>
            <person name="Salamov A.A."/>
            <person name="Simmons B.A."/>
            <person name="Magnuson J.K."/>
            <person name="Chen J."/>
            <person name="Drula E."/>
            <person name="Henrissat B."/>
            <person name="Wiebenga A."/>
            <person name="Lubbers R.J."/>
            <person name="Gomes A.C."/>
            <person name="Makela M.R."/>
            <person name="Stajich J."/>
            <person name="Grigoriev I.V."/>
            <person name="Mortensen U.H."/>
            <person name="De Vries R.P."/>
            <person name="Baker S.E."/>
            <person name="Andersen M.R."/>
        </authorList>
    </citation>
    <scope>NUCLEOTIDE SEQUENCE [LARGE SCALE GENOMIC DNA]</scope>
    <source>
        <strain evidence="2 3">CBS 209.92</strain>
    </source>
</reference>
<proteinExistence type="predicted"/>
<name>A0ABR4G8W0_9EURO</name>
<accession>A0ABR4G8W0</accession>
<keyword evidence="1" id="KW-1133">Transmembrane helix</keyword>
<feature type="transmembrane region" description="Helical" evidence="1">
    <location>
        <begin position="122"/>
        <end position="141"/>
    </location>
</feature>
<evidence type="ECO:0008006" key="4">
    <source>
        <dbReference type="Google" id="ProtNLM"/>
    </source>
</evidence>
<keyword evidence="1" id="KW-0472">Membrane</keyword>
<dbReference type="EMBL" id="JBFTWV010000034">
    <property type="protein sequence ID" value="KAL2795467.1"/>
    <property type="molecule type" value="Genomic_DNA"/>
</dbReference>
<evidence type="ECO:0000313" key="3">
    <source>
        <dbReference type="Proteomes" id="UP001610563"/>
    </source>
</evidence>
<evidence type="ECO:0000313" key="2">
    <source>
        <dbReference type="EMBL" id="KAL2795467.1"/>
    </source>
</evidence>
<protein>
    <recommendedName>
        <fullName evidence="4">Integral membrane protein</fullName>
    </recommendedName>
</protein>
<dbReference type="Proteomes" id="UP001610563">
    <property type="component" value="Unassembled WGS sequence"/>
</dbReference>
<comment type="caution">
    <text evidence="2">The sequence shown here is derived from an EMBL/GenBank/DDBJ whole genome shotgun (WGS) entry which is preliminary data.</text>
</comment>
<feature type="transmembrane region" description="Helical" evidence="1">
    <location>
        <begin position="95"/>
        <end position="115"/>
    </location>
</feature>
<keyword evidence="3" id="KW-1185">Reference proteome</keyword>
<gene>
    <name evidence="2" type="ORF">BJX66DRAFT_350479</name>
</gene>
<feature type="transmembrane region" description="Helical" evidence="1">
    <location>
        <begin position="147"/>
        <end position="172"/>
    </location>
</feature>
<organism evidence="2 3">
    <name type="scientific">Aspergillus keveii</name>
    <dbReference type="NCBI Taxonomy" id="714993"/>
    <lineage>
        <taxon>Eukaryota</taxon>
        <taxon>Fungi</taxon>
        <taxon>Dikarya</taxon>
        <taxon>Ascomycota</taxon>
        <taxon>Pezizomycotina</taxon>
        <taxon>Eurotiomycetes</taxon>
        <taxon>Eurotiomycetidae</taxon>
        <taxon>Eurotiales</taxon>
        <taxon>Aspergillaceae</taxon>
        <taxon>Aspergillus</taxon>
        <taxon>Aspergillus subgen. Nidulantes</taxon>
    </lineage>
</organism>
<keyword evidence="1" id="KW-0812">Transmembrane</keyword>